<comment type="cofactor">
    <cofactor evidence="1">
        <name>thiamine diphosphate</name>
        <dbReference type="ChEBI" id="CHEBI:58937"/>
    </cofactor>
</comment>
<dbReference type="Proteomes" id="UP001148614">
    <property type="component" value="Unassembled WGS sequence"/>
</dbReference>
<organism evidence="3 4">
    <name type="scientific">Xylaria arbuscula</name>
    <dbReference type="NCBI Taxonomy" id="114810"/>
    <lineage>
        <taxon>Eukaryota</taxon>
        <taxon>Fungi</taxon>
        <taxon>Dikarya</taxon>
        <taxon>Ascomycota</taxon>
        <taxon>Pezizomycotina</taxon>
        <taxon>Sordariomycetes</taxon>
        <taxon>Xylariomycetidae</taxon>
        <taxon>Xylariales</taxon>
        <taxon>Xylariaceae</taxon>
        <taxon>Xylaria</taxon>
    </lineage>
</organism>
<dbReference type="SUPFAM" id="SSF52518">
    <property type="entry name" value="Thiamin diphosphate-binding fold (THDP-binding)"/>
    <property type="match status" value="1"/>
</dbReference>
<gene>
    <name evidence="3" type="ORF">NPX13_g11008</name>
</gene>
<proteinExistence type="predicted"/>
<evidence type="ECO:0000256" key="2">
    <source>
        <dbReference type="ARBA" id="ARBA00023002"/>
    </source>
</evidence>
<comment type="caution">
    <text evidence="3">The sequence shown here is derived from an EMBL/GenBank/DDBJ whole genome shotgun (WGS) entry which is preliminary data.</text>
</comment>
<dbReference type="PANTHER" id="PTHR42980">
    <property type="entry name" value="2-OXOISOVALERATE DEHYDROGENASE SUBUNIT BETA-RELATED"/>
    <property type="match status" value="1"/>
</dbReference>
<dbReference type="EMBL" id="JANPWZ010003390">
    <property type="protein sequence ID" value="KAJ3552888.1"/>
    <property type="molecule type" value="Genomic_DNA"/>
</dbReference>
<dbReference type="PANTHER" id="PTHR42980:SF1">
    <property type="entry name" value="2-OXOISOVALERATE DEHYDROGENASE SUBUNIT BETA, MITOCHONDRIAL"/>
    <property type="match status" value="1"/>
</dbReference>
<name>A0A9W8N3H4_9PEZI</name>
<sequence>MKNKTLLRRINRTLASSSSHPLRAAAITCSSSSSRSYSTHPPNARLNIPTDYSTTPLLAHSPQTALNTLELPPEAKNGTTKRMNLFQAINDAMTSALAEDENVLVFGEDVAFGGVFDAP</sequence>
<dbReference type="AlphaFoldDB" id="A0A9W8N3H4"/>
<dbReference type="InterPro" id="IPR029061">
    <property type="entry name" value="THDP-binding"/>
</dbReference>
<keyword evidence="2" id="KW-0560">Oxidoreductase</keyword>
<dbReference type="GO" id="GO:0009083">
    <property type="term" value="P:branched-chain amino acid catabolic process"/>
    <property type="evidence" value="ECO:0007669"/>
    <property type="project" value="TreeGrafter"/>
</dbReference>
<protein>
    <recommendedName>
        <fullName evidence="5">Transketolase-like pyrimidine-binding domain-containing protein</fullName>
    </recommendedName>
</protein>
<dbReference type="GO" id="GO:0016491">
    <property type="term" value="F:oxidoreductase activity"/>
    <property type="evidence" value="ECO:0007669"/>
    <property type="project" value="UniProtKB-KW"/>
</dbReference>
<keyword evidence="4" id="KW-1185">Reference proteome</keyword>
<dbReference type="VEuPathDB" id="FungiDB:F4678DRAFT_450338"/>
<evidence type="ECO:0008006" key="5">
    <source>
        <dbReference type="Google" id="ProtNLM"/>
    </source>
</evidence>
<accession>A0A9W8N3H4</accession>
<dbReference type="GO" id="GO:0007584">
    <property type="term" value="P:response to nutrient"/>
    <property type="evidence" value="ECO:0007669"/>
    <property type="project" value="TreeGrafter"/>
</dbReference>
<evidence type="ECO:0000313" key="3">
    <source>
        <dbReference type="EMBL" id="KAJ3552888.1"/>
    </source>
</evidence>
<dbReference type="Gene3D" id="3.40.50.970">
    <property type="match status" value="1"/>
</dbReference>
<reference evidence="3" key="1">
    <citation type="submission" date="2022-07" db="EMBL/GenBank/DDBJ databases">
        <title>Genome Sequence of Xylaria arbuscula.</title>
        <authorList>
            <person name="Buettner E."/>
        </authorList>
    </citation>
    <scope>NUCLEOTIDE SEQUENCE</scope>
    <source>
        <strain evidence="3">VT107</strain>
    </source>
</reference>
<evidence type="ECO:0000256" key="1">
    <source>
        <dbReference type="ARBA" id="ARBA00001964"/>
    </source>
</evidence>
<evidence type="ECO:0000313" key="4">
    <source>
        <dbReference type="Proteomes" id="UP001148614"/>
    </source>
</evidence>